<dbReference type="AlphaFoldDB" id="A0AAV9B279"/>
<dbReference type="EMBL" id="JAUJYN010000005">
    <property type="protein sequence ID" value="KAK1270780.1"/>
    <property type="molecule type" value="Genomic_DNA"/>
</dbReference>
<accession>A0AAV9B279</accession>
<dbReference type="Proteomes" id="UP001179952">
    <property type="component" value="Unassembled WGS sequence"/>
</dbReference>
<name>A0AAV9B279_ACOGR</name>
<organism evidence="1 2">
    <name type="scientific">Acorus gramineus</name>
    <name type="common">Dwarf sweet flag</name>
    <dbReference type="NCBI Taxonomy" id="55184"/>
    <lineage>
        <taxon>Eukaryota</taxon>
        <taxon>Viridiplantae</taxon>
        <taxon>Streptophyta</taxon>
        <taxon>Embryophyta</taxon>
        <taxon>Tracheophyta</taxon>
        <taxon>Spermatophyta</taxon>
        <taxon>Magnoliopsida</taxon>
        <taxon>Liliopsida</taxon>
        <taxon>Acoraceae</taxon>
        <taxon>Acorus</taxon>
    </lineage>
</organism>
<reference evidence="1" key="1">
    <citation type="journal article" date="2023" name="Nat. Commun.">
        <title>Diploid and tetraploid genomes of Acorus and the evolution of monocots.</title>
        <authorList>
            <person name="Ma L."/>
            <person name="Liu K.W."/>
            <person name="Li Z."/>
            <person name="Hsiao Y.Y."/>
            <person name="Qi Y."/>
            <person name="Fu T."/>
            <person name="Tang G.D."/>
            <person name="Zhang D."/>
            <person name="Sun W.H."/>
            <person name="Liu D.K."/>
            <person name="Li Y."/>
            <person name="Chen G.Z."/>
            <person name="Liu X.D."/>
            <person name="Liao X.Y."/>
            <person name="Jiang Y.T."/>
            <person name="Yu X."/>
            <person name="Hao Y."/>
            <person name="Huang J."/>
            <person name="Zhao X.W."/>
            <person name="Ke S."/>
            <person name="Chen Y.Y."/>
            <person name="Wu W.L."/>
            <person name="Hsu J.L."/>
            <person name="Lin Y.F."/>
            <person name="Huang M.D."/>
            <person name="Li C.Y."/>
            <person name="Huang L."/>
            <person name="Wang Z.W."/>
            <person name="Zhao X."/>
            <person name="Zhong W.Y."/>
            <person name="Peng D.H."/>
            <person name="Ahmad S."/>
            <person name="Lan S."/>
            <person name="Zhang J.S."/>
            <person name="Tsai W.C."/>
            <person name="Van de Peer Y."/>
            <person name="Liu Z.J."/>
        </authorList>
    </citation>
    <scope>NUCLEOTIDE SEQUENCE</scope>
    <source>
        <strain evidence="1">SCP</strain>
    </source>
</reference>
<reference evidence="1" key="2">
    <citation type="submission" date="2023-06" db="EMBL/GenBank/DDBJ databases">
        <authorList>
            <person name="Ma L."/>
            <person name="Liu K.-W."/>
            <person name="Li Z."/>
            <person name="Hsiao Y.-Y."/>
            <person name="Qi Y."/>
            <person name="Fu T."/>
            <person name="Tang G."/>
            <person name="Zhang D."/>
            <person name="Sun W.-H."/>
            <person name="Liu D.-K."/>
            <person name="Li Y."/>
            <person name="Chen G.-Z."/>
            <person name="Liu X.-D."/>
            <person name="Liao X.-Y."/>
            <person name="Jiang Y.-T."/>
            <person name="Yu X."/>
            <person name="Hao Y."/>
            <person name="Huang J."/>
            <person name="Zhao X.-W."/>
            <person name="Ke S."/>
            <person name="Chen Y.-Y."/>
            <person name="Wu W.-L."/>
            <person name="Hsu J.-L."/>
            <person name="Lin Y.-F."/>
            <person name="Huang M.-D."/>
            <person name="Li C.-Y."/>
            <person name="Huang L."/>
            <person name="Wang Z.-W."/>
            <person name="Zhao X."/>
            <person name="Zhong W.-Y."/>
            <person name="Peng D.-H."/>
            <person name="Ahmad S."/>
            <person name="Lan S."/>
            <person name="Zhang J.-S."/>
            <person name="Tsai W.-C."/>
            <person name="Van De Peer Y."/>
            <person name="Liu Z.-J."/>
        </authorList>
    </citation>
    <scope>NUCLEOTIDE SEQUENCE</scope>
    <source>
        <strain evidence="1">SCP</strain>
        <tissue evidence="1">Leaves</tissue>
    </source>
</reference>
<proteinExistence type="predicted"/>
<evidence type="ECO:0000313" key="2">
    <source>
        <dbReference type="Proteomes" id="UP001179952"/>
    </source>
</evidence>
<gene>
    <name evidence="1" type="ORF">QJS04_geneDACA022361</name>
</gene>
<evidence type="ECO:0000313" key="1">
    <source>
        <dbReference type="EMBL" id="KAK1270780.1"/>
    </source>
</evidence>
<keyword evidence="2" id="KW-1185">Reference proteome</keyword>
<sequence length="222" mass="25270">MVAEELGNLPLESLGVVIERFIGQRPNLECYAVWKEAFLAGKDRSQRACEVVHQTLKMNHNEPHHNPSSSKLDFVPGSKKQDLLANEMHGLLMGEGLISESQEMAENMNSSSRGKSVADVTLPDLNHLVQQECTIDKQMPKQSTKKSPHVHYSQILNEMAFRMTTEQLFAIQKPRTRNTEDLHQLVFGERGLPDNTPVGYRIEKNKVESAYITKYFMSRDLF</sequence>
<protein>
    <submittedName>
        <fullName evidence="1">Uncharacterized protein</fullName>
    </submittedName>
</protein>
<comment type="caution">
    <text evidence="1">The sequence shown here is derived from an EMBL/GenBank/DDBJ whole genome shotgun (WGS) entry which is preliminary data.</text>
</comment>